<dbReference type="AlphaFoldDB" id="A0A671YYL5"/>
<reference evidence="2" key="3">
    <citation type="submission" date="2025-09" db="UniProtKB">
        <authorList>
            <consortium name="Ensembl"/>
        </authorList>
    </citation>
    <scope>IDENTIFICATION</scope>
</reference>
<accession>A0A671YYL5</accession>
<protein>
    <submittedName>
        <fullName evidence="2">Uncharacterized protein</fullName>
    </submittedName>
</protein>
<evidence type="ECO:0000313" key="2">
    <source>
        <dbReference type="Ensembl" id="ENSSAUP00010067634.1"/>
    </source>
</evidence>
<feature type="compositionally biased region" description="Basic and acidic residues" evidence="1">
    <location>
        <begin position="1"/>
        <end position="21"/>
    </location>
</feature>
<feature type="region of interest" description="Disordered" evidence="1">
    <location>
        <begin position="1"/>
        <end position="36"/>
    </location>
</feature>
<feature type="region of interest" description="Disordered" evidence="1">
    <location>
        <begin position="54"/>
        <end position="75"/>
    </location>
</feature>
<evidence type="ECO:0000256" key="1">
    <source>
        <dbReference type="SAM" id="MobiDB-lite"/>
    </source>
</evidence>
<name>A0A671YYL5_SPAAU</name>
<reference evidence="2" key="1">
    <citation type="submission" date="2021-04" db="EMBL/GenBank/DDBJ databases">
        <authorList>
            <consortium name="Wellcome Sanger Institute Data Sharing"/>
        </authorList>
    </citation>
    <scope>NUCLEOTIDE SEQUENCE [LARGE SCALE GENOMIC DNA]</scope>
</reference>
<keyword evidence="3" id="KW-1185">Reference proteome</keyword>
<reference evidence="2" key="2">
    <citation type="submission" date="2025-08" db="UniProtKB">
        <authorList>
            <consortium name="Ensembl"/>
        </authorList>
    </citation>
    <scope>IDENTIFICATION</scope>
</reference>
<dbReference type="Ensembl" id="ENSSAUT00010070798.1">
    <property type="protein sequence ID" value="ENSSAUP00010067634.1"/>
    <property type="gene ID" value="ENSSAUG00010026884.1"/>
</dbReference>
<dbReference type="InParanoid" id="A0A671YYL5"/>
<dbReference type="Proteomes" id="UP000472265">
    <property type="component" value="Chromosome 20"/>
</dbReference>
<evidence type="ECO:0000313" key="3">
    <source>
        <dbReference type="Proteomes" id="UP000472265"/>
    </source>
</evidence>
<proteinExistence type="predicted"/>
<sequence>KKRGRGEREREGDRLEIEKKDRKSHSRSCGLQSGGCGAGSLLCRSGCVQSASGFPRRLAPPHNADPATSLAGGEGKNVCQTLEETDPREGDSVREDDVDVTLLYASKI</sequence>
<organism evidence="2 3">
    <name type="scientific">Sparus aurata</name>
    <name type="common">Gilthead sea bream</name>
    <dbReference type="NCBI Taxonomy" id="8175"/>
    <lineage>
        <taxon>Eukaryota</taxon>
        <taxon>Metazoa</taxon>
        <taxon>Chordata</taxon>
        <taxon>Craniata</taxon>
        <taxon>Vertebrata</taxon>
        <taxon>Euteleostomi</taxon>
        <taxon>Actinopterygii</taxon>
        <taxon>Neopterygii</taxon>
        <taxon>Teleostei</taxon>
        <taxon>Neoteleostei</taxon>
        <taxon>Acanthomorphata</taxon>
        <taxon>Eupercaria</taxon>
        <taxon>Spariformes</taxon>
        <taxon>Sparidae</taxon>
        <taxon>Sparus</taxon>
    </lineage>
</organism>